<evidence type="ECO:0000313" key="2">
    <source>
        <dbReference type="Proteomes" id="UP000675881"/>
    </source>
</evidence>
<accession>A0A7R8CJK5</accession>
<dbReference type="AlphaFoldDB" id="A0A7R8CJK5"/>
<sequence length="166" mass="18329">MTSEPYITNSSGYFDCFYGEVEEENPKTESQGDIECESHGDVVEATSRSFQIQHVGCGVHSQQLPICDSIQEVHAAIFIKTLLLDNKILLDAPYVDPMHRILLDDEQTIKAKPSPCEVAIRIKGLKENDVSDKDDLASLQSLASFNSISILGVLTVRNSPNVVQYA</sequence>
<gene>
    <name evidence="1" type="ORF">LSAA_5752</name>
</gene>
<dbReference type="EMBL" id="HG994593">
    <property type="protein sequence ID" value="CAF2842812.1"/>
    <property type="molecule type" value="Genomic_DNA"/>
</dbReference>
<protein>
    <submittedName>
        <fullName evidence="1">(salmon louse) hypothetical protein</fullName>
    </submittedName>
</protein>
<organism evidence="1 2">
    <name type="scientific">Lepeophtheirus salmonis</name>
    <name type="common">Salmon louse</name>
    <name type="synonym">Caligus salmonis</name>
    <dbReference type="NCBI Taxonomy" id="72036"/>
    <lineage>
        <taxon>Eukaryota</taxon>
        <taxon>Metazoa</taxon>
        <taxon>Ecdysozoa</taxon>
        <taxon>Arthropoda</taxon>
        <taxon>Crustacea</taxon>
        <taxon>Multicrustacea</taxon>
        <taxon>Hexanauplia</taxon>
        <taxon>Copepoda</taxon>
        <taxon>Siphonostomatoida</taxon>
        <taxon>Caligidae</taxon>
        <taxon>Lepeophtheirus</taxon>
    </lineage>
</organism>
<proteinExistence type="predicted"/>
<keyword evidence="2" id="KW-1185">Reference proteome</keyword>
<reference evidence="1" key="1">
    <citation type="submission" date="2021-02" db="EMBL/GenBank/DDBJ databases">
        <authorList>
            <person name="Bekaert M."/>
        </authorList>
    </citation>
    <scope>NUCLEOTIDE SEQUENCE</scope>
    <source>
        <strain evidence="1">IoA-00</strain>
    </source>
</reference>
<evidence type="ECO:0000313" key="1">
    <source>
        <dbReference type="EMBL" id="CAF2842812.1"/>
    </source>
</evidence>
<name>A0A7R8CJK5_LEPSM</name>
<dbReference type="Proteomes" id="UP000675881">
    <property type="component" value="Chromosome 14"/>
</dbReference>